<sequence>TVPIKFLYEDLQFIKDFLRDYKEKCNKDKELKILVTSIRDVASKALVNLDFFIVVSFMYDDEEVPTPFHDVFGYSQKLRDMILEIKSIKRKVLENYDKKSYGTTVPQASRCQ</sequence>
<proteinExistence type="predicted"/>
<organism evidence="1 3">
    <name type="scientific">Ilex paraguariensis</name>
    <name type="common">yerba mate</name>
    <dbReference type="NCBI Taxonomy" id="185542"/>
    <lineage>
        <taxon>Eukaryota</taxon>
        <taxon>Viridiplantae</taxon>
        <taxon>Streptophyta</taxon>
        <taxon>Embryophyta</taxon>
        <taxon>Tracheophyta</taxon>
        <taxon>Spermatophyta</taxon>
        <taxon>Magnoliopsida</taxon>
        <taxon>eudicotyledons</taxon>
        <taxon>Gunneridae</taxon>
        <taxon>Pentapetalae</taxon>
        <taxon>asterids</taxon>
        <taxon>campanulids</taxon>
        <taxon>Aquifoliales</taxon>
        <taxon>Aquifoliaceae</taxon>
        <taxon>Ilex</taxon>
    </lineage>
</organism>
<dbReference type="EMBL" id="CAUOFW020001578">
    <property type="protein sequence ID" value="CAK9146445.1"/>
    <property type="molecule type" value="Genomic_DNA"/>
</dbReference>
<comment type="caution">
    <text evidence="1">The sequence shown here is derived from an EMBL/GenBank/DDBJ whole genome shotgun (WGS) entry which is preliminary data.</text>
</comment>
<reference evidence="1 3" key="1">
    <citation type="submission" date="2024-02" db="EMBL/GenBank/DDBJ databases">
        <authorList>
            <person name="Vignale AGUSTIN F."/>
            <person name="Sosa J E."/>
            <person name="Modenutti C."/>
        </authorList>
    </citation>
    <scope>NUCLEOTIDE SEQUENCE [LARGE SCALE GENOMIC DNA]</scope>
</reference>
<dbReference type="Gene3D" id="1.20.5.4130">
    <property type="match status" value="1"/>
</dbReference>
<gene>
    <name evidence="1" type="ORF">ILEXP_LOCUS14289</name>
    <name evidence="2" type="ORF">ILEXP_LOCUS52878</name>
</gene>
<protein>
    <submittedName>
        <fullName evidence="1">Uncharacterized protein</fullName>
    </submittedName>
</protein>
<dbReference type="EMBL" id="CAUOFW020008393">
    <property type="protein sequence ID" value="CAK9182663.1"/>
    <property type="molecule type" value="Genomic_DNA"/>
</dbReference>
<feature type="non-terminal residue" evidence="1">
    <location>
        <position position="1"/>
    </location>
</feature>
<dbReference type="Proteomes" id="UP001642360">
    <property type="component" value="Unassembled WGS sequence"/>
</dbReference>
<evidence type="ECO:0000313" key="1">
    <source>
        <dbReference type="EMBL" id="CAK9146445.1"/>
    </source>
</evidence>
<dbReference type="AlphaFoldDB" id="A0ABC8RSA1"/>
<accession>A0ABC8RSA1</accession>
<evidence type="ECO:0000313" key="2">
    <source>
        <dbReference type="EMBL" id="CAK9182663.1"/>
    </source>
</evidence>
<evidence type="ECO:0000313" key="3">
    <source>
        <dbReference type="Proteomes" id="UP001642360"/>
    </source>
</evidence>
<keyword evidence="3" id="KW-1185">Reference proteome</keyword>
<name>A0ABC8RSA1_9AQUA</name>